<dbReference type="InterPro" id="IPR003607">
    <property type="entry name" value="HD/PDEase_dom"/>
</dbReference>
<comment type="caution">
    <text evidence="3">The sequence shown here is derived from an EMBL/GenBank/DDBJ whole genome shotgun (WGS) entry which is preliminary data.</text>
</comment>
<dbReference type="RefSeq" id="WP_007413946.1">
    <property type="nucleotide sequence ID" value="NZ_ABOX02000006.1"/>
</dbReference>
<dbReference type="Gene3D" id="3.40.50.300">
    <property type="entry name" value="P-loop containing nucleotide triphosphate hydrolases"/>
    <property type="match status" value="1"/>
</dbReference>
<dbReference type="PROSITE" id="PS51831">
    <property type="entry name" value="HD"/>
    <property type="match status" value="1"/>
</dbReference>
<dbReference type="EMBL" id="ABOX02000006">
    <property type="protein sequence ID" value="EEF62194.1"/>
    <property type="molecule type" value="Genomic_DNA"/>
</dbReference>
<dbReference type="Pfam" id="PF13671">
    <property type="entry name" value="AAA_33"/>
    <property type="match status" value="1"/>
</dbReference>
<evidence type="ECO:0000256" key="1">
    <source>
        <dbReference type="ARBA" id="ARBA00022741"/>
    </source>
</evidence>
<dbReference type="InterPro" id="IPR027417">
    <property type="entry name" value="P-loop_NTPase"/>
</dbReference>
<dbReference type="GO" id="GO:0000166">
    <property type="term" value="F:nucleotide binding"/>
    <property type="evidence" value="ECO:0007669"/>
    <property type="project" value="UniProtKB-KW"/>
</dbReference>
<dbReference type="Proteomes" id="UP000003688">
    <property type="component" value="Unassembled WGS sequence"/>
</dbReference>
<dbReference type="AlphaFoldDB" id="B9XDP8"/>
<gene>
    <name evidence="3" type="ORF">Cflav_PD6469</name>
</gene>
<dbReference type="Pfam" id="PF01966">
    <property type="entry name" value="HD"/>
    <property type="match status" value="1"/>
</dbReference>
<evidence type="ECO:0000313" key="3">
    <source>
        <dbReference type="EMBL" id="EEF62194.1"/>
    </source>
</evidence>
<dbReference type="STRING" id="320771.Cflav_PD6469"/>
<evidence type="ECO:0000259" key="2">
    <source>
        <dbReference type="PROSITE" id="PS51831"/>
    </source>
</evidence>
<keyword evidence="1" id="KW-0547">Nucleotide-binding</keyword>
<dbReference type="OrthoDB" id="9805698at2"/>
<name>B9XDP8_PEDPL</name>
<dbReference type="InterPro" id="IPR006674">
    <property type="entry name" value="HD_domain"/>
</dbReference>
<keyword evidence="4" id="KW-1185">Reference proteome</keyword>
<dbReference type="PANTHER" id="PTHR47545:SF1">
    <property type="entry name" value="MULTIFUNCTIONAL CCA PROTEIN"/>
    <property type="match status" value="1"/>
</dbReference>
<protein>
    <submittedName>
        <fullName evidence="3">Metal dependent phosphohydrolase</fullName>
    </submittedName>
</protein>
<feature type="domain" description="HD" evidence="2">
    <location>
        <begin position="43"/>
        <end position="154"/>
    </location>
</feature>
<evidence type="ECO:0000313" key="4">
    <source>
        <dbReference type="Proteomes" id="UP000003688"/>
    </source>
</evidence>
<dbReference type="NCBIfam" id="TIGR00277">
    <property type="entry name" value="HDIG"/>
    <property type="match status" value="1"/>
</dbReference>
<keyword evidence="3" id="KW-0378">Hydrolase</keyword>
<dbReference type="SUPFAM" id="SSF109604">
    <property type="entry name" value="HD-domain/PDEase-like"/>
    <property type="match status" value="1"/>
</dbReference>
<proteinExistence type="predicted"/>
<dbReference type="SUPFAM" id="SSF52540">
    <property type="entry name" value="P-loop containing nucleoside triphosphate hydrolases"/>
    <property type="match status" value="1"/>
</dbReference>
<dbReference type="PANTHER" id="PTHR47545">
    <property type="entry name" value="MULTIFUNCTIONAL CCA PROTEIN"/>
    <property type="match status" value="1"/>
</dbReference>
<dbReference type="CDD" id="cd00077">
    <property type="entry name" value="HDc"/>
    <property type="match status" value="1"/>
</dbReference>
<sequence>MKTWRDIINATNAQIITWAEKQSWAAAMAACGQDSKWHAEGDVWTHTKMVWDEVAKLAEYRALDRLSQLKLLFTALLHDCGKPATTEIDPDSGRTRSPKHSIVGAALARKVLRDLQVDLNTREEIVHLVRYHGRPPYLLEKGHEVQEVISLSWLLNNRLLYLFSIADTRGRKAEETSRPEEKLHFWKIIAEENQCFERAYSFANDHARFLFYRKELSSLHYIPREDYKCTATLMSGLPGSGKDTWLQKHKPGLPVVALDQIREDLDIDATENQGKVIQAAREEVRGHLRAGRDFAFNATNTMQQTRKRWIDLFADYGARIEIVYIEPTISNILERNRRREQRVPEKVIHHLLEKLEPPQITECHGLTLVGEV</sequence>
<dbReference type="GO" id="GO:0016787">
    <property type="term" value="F:hydrolase activity"/>
    <property type="evidence" value="ECO:0007669"/>
    <property type="project" value="UniProtKB-KW"/>
</dbReference>
<dbReference type="InterPro" id="IPR050124">
    <property type="entry name" value="tRNA_CCA-adding_enzyme"/>
</dbReference>
<dbReference type="Gene3D" id="1.10.3090.10">
    <property type="entry name" value="cca-adding enzyme, domain 2"/>
    <property type="match status" value="1"/>
</dbReference>
<organism evidence="3 4">
    <name type="scientific">Pedosphaera parvula (strain Ellin514)</name>
    <dbReference type="NCBI Taxonomy" id="320771"/>
    <lineage>
        <taxon>Bacteria</taxon>
        <taxon>Pseudomonadati</taxon>
        <taxon>Verrucomicrobiota</taxon>
        <taxon>Pedosphaerae</taxon>
        <taxon>Pedosphaerales</taxon>
        <taxon>Pedosphaeraceae</taxon>
        <taxon>Pedosphaera</taxon>
    </lineage>
</organism>
<dbReference type="InterPro" id="IPR006675">
    <property type="entry name" value="HDIG_dom"/>
</dbReference>
<accession>B9XDP8</accession>
<reference evidence="3 4" key="1">
    <citation type="journal article" date="2011" name="J. Bacteriol.">
        <title>Genome sequence of 'Pedosphaera parvula' Ellin514, an aerobic Verrucomicrobial isolate from pasture soil.</title>
        <authorList>
            <person name="Kant R."/>
            <person name="van Passel M.W."/>
            <person name="Sangwan P."/>
            <person name="Palva A."/>
            <person name="Lucas S."/>
            <person name="Copeland A."/>
            <person name="Lapidus A."/>
            <person name="Glavina Del Rio T."/>
            <person name="Dalin E."/>
            <person name="Tice H."/>
            <person name="Bruce D."/>
            <person name="Goodwin L."/>
            <person name="Pitluck S."/>
            <person name="Chertkov O."/>
            <person name="Larimer F.W."/>
            <person name="Land M.L."/>
            <person name="Hauser L."/>
            <person name="Brettin T.S."/>
            <person name="Detter J.C."/>
            <person name="Han S."/>
            <person name="de Vos W.M."/>
            <person name="Janssen P.H."/>
            <person name="Smidt H."/>
        </authorList>
    </citation>
    <scope>NUCLEOTIDE SEQUENCE [LARGE SCALE GENOMIC DNA]</scope>
    <source>
        <strain evidence="3 4">Ellin514</strain>
    </source>
</reference>